<dbReference type="PANTHER" id="PTHR11545:SF2">
    <property type="entry name" value="LARGE RIBOSOMAL SUBUNIT PROTEIN UL13M"/>
    <property type="match status" value="1"/>
</dbReference>
<comment type="caution">
    <text evidence="9">The sequence shown here is derived from an EMBL/GenBank/DDBJ whole genome shotgun (WGS) entry which is preliminary data.</text>
</comment>
<dbReference type="InterPro" id="IPR023563">
    <property type="entry name" value="Ribosomal_uL13_CS"/>
</dbReference>
<protein>
    <recommendedName>
        <fullName evidence="5 6">Large ribosomal subunit protein uL13</fullName>
    </recommendedName>
</protein>
<evidence type="ECO:0000256" key="5">
    <source>
        <dbReference type="ARBA" id="ARBA00035201"/>
    </source>
</evidence>
<evidence type="ECO:0000313" key="10">
    <source>
        <dbReference type="Proteomes" id="UP000494245"/>
    </source>
</evidence>
<dbReference type="GO" id="GO:0017148">
    <property type="term" value="P:negative regulation of translation"/>
    <property type="evidence" value="ECO:0007669"/>
    <property type="project" value="TreeGrafter"/>
</dbReference>
<dbReference type="AlphaFoldDB" id="A0A6V8LUS6"/>
<name>A0A6V8LUS6_9BACT</name>
<dbReference type="Proteomes" id="UP000494245">
    <property type="component" value="Unassembled WGS sequence"/>
</dbReference>
<dbReference type="PANTHER" id="PTHR11545">
    <property type="entry name" value="RIBOSOMAL PROTEIN L13"/>
    <property type="match status" value="1"/>
</dbReference>
<keyword evidence="10" id="KW-1185">Reference proteome</keyword>
<sequence>MKTYSPSSKDITRDWVIVDASEKILGRLASQIAQRLRGKHKPEFVPHMDGGDFVVVVNADKVKVTGRKLDQKMYYRHSGWIGGLKETVLKDMMSSKPDQVLIKAVKGMLPKNRLGRQMLKKLKVYAGAEHPHAAQQPKPLA</sequence>
<evidence type="ECO:0000256" key="2">
    <source>
        <dbReference type="ARBA" id="ARBA00011838"/>
    </source>
</evidence>
<dbReference type="PIRSF" id="PIRSF002181">
    <property type="entry name" value="Ribosomal_L13"/>
    <property type="match status" value="1"/>
</dbReference>
<gene>
    <name evidence="6 8 9" type="primary">rplM</name>
    <name evidence="9" type="ORF">NNJEOMEG_01400</name>
</gene>
<evidence type="ECO:0000256" key="7">
    <source>
        <dbReference type="RuleBase" id="RU003877"/>
    </source>
</evidence>
<dbReference type="GO" id="GO:0003729">
    <property type="term" value="F:mRNA binding"/>
    <property type="evidence" value="ECO:0007669"/>
    <property type="project" value="TreeGrafter"/>
</dbReference>
<dbReference type="GO" id="GO:0003735">
    <property type="term" value="F:structural constituent of ribosome"/>
    <property type="evidence" value="ECO:0007669"/>
    <property type="project" value="InterPro"/>
</dbReference>
<dbReference type="InterPro" id="IPR005822">
    <property type="entry name" value="Ribosomal_uL13"/>
</dbReference>
<evidence type="ECO:0000256" key="1">
    <source>
        <dbReference type="ARBA" id="ARBA00006227"/>
    </source>
</evidence>
<comment type="subunit">
    <text evidence="2 6">Part of the 50S ribosomal subunit.</text>
</comment>
<keyword evidence="4 6" id="KW-0687">Ribonucleoprotein</keyword>
<dbReference type="HAMAP" id="MF_01366">
    <property type="entry name" value="Ribosomal_uL13"/>
    <property type="match status" value="1"/>
</dbReference>
<dbReference type="Pfam" id="PF00572">
    <property type="entry name" value="Ribosomal_L13"/>
    <property type="match status" value="1"/>
</dbReference>
<reference evidence="9 10" key="1">
    <citation type="submission" date="2020-04" db="EMBL/GenBank/DDBJ databases">
        <authorList>
            <consortium name="Desulfovibrio sp. FSS-1 genome sequencing consortium"/>
            <person name="Shimoshige H."/>
            <person name="Kobayashi H."/>
            <person name="Maekawa T."/>
        </authorList>
    </citation>
    <scope>NUCLEOTIDE SEQUENCE [LARGE SCALE GENOMIC DNA]</scope>
    <source>
        <strain evidence="9 10">SIID29052-01</strain>
    </source>
</reference>
<evidence type="ECO:0000256" key="3">
    <source>
        <dbReference type="ARBA" id="ARBA00022980"/>
    </source>
</evidence>
<accession>A0A6V8LUS6</accession>
<comment type="function">
    <text evidence="6 8">This protein is one of the early assembly proteins of the 50S ribosomal subunit, although it is not seen to bind rRNA by itself. It is important during the early stages of 50S assembly.</text>
</comment>
<dbReference type="RefSeq" id="WP_173082726.1">
    <property type="nucleotide sequence ID" value="NZ_BLTE01000005.1"/>
</dbReference>
<evidence type="ECO:0000256" key="6">
    <source>
        <dbReference type="HAMAP-Rule" id="MF_01366"/>
    </source>
</evidence>
<dbReference type="GO" id="GO:0006412">
    <property type="term" value="P:translation"/>
    <property type="evidence" value="ECO:0007669"/>
    <property type="project" value="UniProtKB-UniRule"/>
</dbReference>
<organism evidence="9 10">
    <name type="scientific">Fundidesulfovibrio magnetotacticus</name>
    <dbReference type="NCBI Taxonomy" id="2730080"/>
    <lineage>
        <taxon>Bacteria</taxon>
        <taxon>Pseudomonadati</taxon>
        <taxon>Thermodesulfobacteriota</taxon>
        <taxon>Desulfovibrionia</taxon>
        <taxon>Desulfovibrionales</taxon>
        <taxon>Desulfovibrionaceae</taxon>
        <taxon>Fundidesulfovibrio</taxon>
    </lineage>
</organism>
<dbReference type="SUPFAM" id="SSF52161">
    <property type="entry name" value="Ribosomal protein L13"/>
    <property type="match status" value="1"/>
</dbReference>
<keyword evidence="3 6" id="KW-0689">Ribosomal protein</keyword>
<comment type="similarity">
    <text evidence="1 6 7">Belongs to the universal ribosomal protein uL13 family.</text>
</comment>
<dbReference type="InterPro" id="IPR036899">
    <property type="entry name" value="Ribosomal_uL13_sf"/>
</dbReference>
<proteinExistence type="inferred from homology"/>
<dbReference type="Gene3D" id="3.90.1180.10">
    <property type="entry name" value="Ribosomal protein L13"/>
    <property type="match status" value="1"/>
</dbReference>
<evidence type="ECO:0000256" key="4">
    <source>
        <dbReference type="ARBA" id="ARBA00023274"/>
    </source>
</evidence>
<dbReference type="InterPro" id="IPR005823">
    <property type="entry name" value="Ribosomal_uL13_bac-type"/>
</dbReference>
<dbReference type="FunFam" id="3.90.1180.10:FF:000001">
    <property type="entry name" value="50S ribosomal protein L13"/>
    <property type="match status" value="1"/>
</dbReference>
<dbReference type="NCBIfam" id="TIGR01066">
    <property type="entry name" value="rplM_bact"/>
    <property type="match status" value="1"/>
</dbReference>
<dbReference type="EMBL" id="BLTE01000005">
    <property type="protein sequence ID" value="GFK93566.1"/>
    <property type="molecule type" value="Genomic_DNA"/>
</dbReference>
<dbReference type="GO" id="GO:0022625">
    <property type="term" value="C:cytosolic large ribosomal subunit"/>
    <property type="evidence" value="ECO:0007669"/>
    <property type="project" value="TreeGrafter"/>
</dbReference>
<reference evidence="9 10" key="2">
    <citation type="submission" date="2020-05" db="EMBL/GenBank/DDBJ databases">
        <title>Draft genome sequence of Desulfovibrio sp. strainFSS-1.</title>
        <authorList>
            <person name="Shimoshige H."/>
            <person name="Kobayashi H."/>
            <person name="Maekawa T."/>
        </authorList>
    </citation>
    <scope>NUCLEOTIDE SEQUENCE [LARGE SCALE GENOMIC DNA]</scope>
    <source>
        <strain evidence="9 10">SIID29052-01</strain>
    </source>
</reference>
<evidence type="ECO:0000256" key="8">
    <source>
        <dbReference type="RuleBase" id="RU003878"/>
    </source>
</evidence>
<dbReference type="CDD" id="cd00392">
    <property type="entry name" value="Ribosomal_L13"/>
    <property type="match status" value="1"/>
</dbReference>
<dbReference type="PROSITE" id="PS00783">
    <property type="entry name" value="RIBOSOMAL_L13"/>
    <property type="match status" value="1"/>
</dbReference>
<evidence type="ECO:0000313" key="9">
    <source>
        <dbReference type="EMBL" id="GFK93566.1"/>
    </source>
</evidence>